<evidence type="ECO:0000256" key="1">
    <source>
        <dbReference type="PROSITE-ProRule" id="PRU00047"/>
    </source>
</evidence>
<evidence type="ECO:0000256" key="2">
    <source>
        <dbReference type="SAM" id="MobiDB-lite"/>
    </source>
</evidence>
<dbReference type="InterPro" id="IPR001878">
    <property type="entry name" value="Znf_CCHC"/>
</dbReference>
<dbReference type="PROSITE" id="PS50158">
    <property type="entry name" value="ZF_CCHC"/>
    <property type="match status" value="1"/>
</dbReference>
<keyword evidence="1" id="KW-0479">Metal-binding</keyword>
<feature type="region of interest" description="Disordered" evidence="2">
    <location>
        <begin position="254"/>
        <end position="273"/>
    </location>
</feature>
<dbReference type="Proteomes" id="UP001227230">
    <property type="component" value="Chromosome 18"/>
</dbReference>
<keyword evidence="5" id="KW-1185">Reference proteome</keyword>
<sequence>MITRFIDIVNGLEALGKIYEESKKVMKILRSLPSKWHTKVTTIQEAKDLTELPMEELIGSLMTYEINLEKKLQESENKKKKSIALKATTKEEEDVEEEKPSEEDDDLALITRKLNKYMRSERFRERKFTSRRDLSKKESSSHGDKKKWKEKRYLVCFKCKKLGHIKYDCLLYKSEAKRRLKKAMMATWSESEESSEEEKEKEVANMCFMEIDDLDEDIPTHLGLSGVCDSLSTSFASLISTFLMAPRREMVASRAQDKRLAEPSQPDQTEARRKARYDTTLFSSVEEYQRYKQKFAQRKVVPGRSINFSQLQYFGFEGLFGRMGWLLVVMISKSIFPTLVHAFYSRVMISCPASVCPVDWCSINWCTLISVLRRE</sequence>
<name>A0ABY9DW15_VITVI</name>
<evidence type="ECO:0000313" key="5">
    <source>
        <dbReference type="Proteomes" id="UP001227230"/>
    </source>
</evidence>
<accession>A0ABY9DW15</accession>
<dbReference type="SUPFAM" id="SSF57756">
    <property type="entry name" value="Retrovirus zinc finger-like domains"/>
    <property type="match status" value="1"/>
</dbReference>
<proteinExistence type="predicted"/>
<dbReference type="Pfam" id="PF14223">
    <property type="entry name" value="Retrotran_gag_2"/>
    <property type="match status" value="1"/>
</dbReference>
<evidence type="ECO:0000259" key="3">
    <source>
        <dbReference type="PROSITE" id="PS50158"/>
    </source>
</evidence>
<dbReference type="EMBL" id="CP126665">
    <property type="protein sequence ID" value="WKA11139.1"/>
    <property type="molecule type" value="Genomic_DNA"/>
</dbReference>
<organism evidence="4 5">
    <name type="scientific">Vitis vinifera</name>
    <name type="common">Grape</name>
    <dbReference type="NCBI Taxonomy" id="29760"/>
    <lineage>
        <taxon>Eukaryota</taxon>
        <taxon>Viridiplantae</taxon>
        <taxon>Streptophyta</taxon>
        <taxon>Embryophyta</taxon>
        <taxon>Tracheophyta</taxon>
        <taxon>Spermatophyta</taxon>
        <taxon>Magnoliopsida</taxon>
        <taxon>eudicotyledons</taxon>
        <taxon>Gunneridae</taxon>
        <taxon>Pentapetalae</taxon>
        <taxon>rosids</taxon>
        <taxon>Vitales</taxon>
        <taxon>Vitaceae</taxon>
        <taxon>Viteae</taxon>
        <taxon>Vitis</taxon>
    </lineage>
</organism>
<keyword evidence="1" id="KW-0863">Zinc-finger</keyword>
<keyword evidence="1" id="KW-0862">Zinc</keyword>
<reference evidence="4 5" key="1">
    <citation type="journal article" date="2023" name="Hortic Res">
        <title>The complete reference genome for grapevine (Vitis vinifera L.) genetics and breeding.</title>
        <authorList>
            <person name="Shi X."/>
            <person name="Cao S."/>
            <person name="Wang X."/>
            <person name="Huang S."/>
            <person name="Wang Y."/>
            <person name="Liu Z."/>
            <person name="Liu W."/>
            <person name="Leng X."/>
            <person name="Peng Y."/>
            <person name="Wang N."/>
            <person name="Wang Y."/>
            <person name="Ma Z."/>
            <person name="Xu X."/>
            <person name="Zhang F."/>
            <person name="Xue H."/>
            <person name="Zhong H."/>
            <person name="Wang Y."/>
            <person name="Zhang K."/>
            <person name="Velt A."/>
            <person name="Avia K."/>
            <person name="Holtgrawe D."/>
            <person name="Grimplet J."/>
            <person name="Matus J.T."/>
            <person name="Ware D."/>
            <person name="Wu X."/>
            <person name="Wang H."/>
            <person name="Liu C."/>
            <person name="Fang Y."/>
            <person name="Rustenholz C."/>
            <person name="Cheng Z."/>
            <person name="Xiao H."/>
            <person name="Zhou Y."/>
        </authorList>
    </citation>
    <scope>NUCLEOTIDE SEQUENCE [LARGE SCALE GENOMIC DNA]</scope>
    <source>
        <strain evidence="5">cv. Pinot noir / PN40024</strain>
        <tissue evidence="4">Leaf</tissue>
    </source>
</reference>
<feature type="domain" description="CCHC-type" evidence="3">
    <location>
        <begin position="156"/>
        <end position="169"/>
    </location>
</feature>
<evidence type="ECO:0000313" key="4">
    <source>
        <dbReference type="EMBL" id="WKA11139.1"/>
    </source>
</evidence>
<gene>
    <name evidence="4" type="ORF">VitviT2T_028667</name>
</gene>
<dbReference type="InterPro" id="IPR036875">
    <property type="entry name" value="Znf_CCHC_sf"/>
</dbReference>
<protein>
    <recommendedName>
        <fullName evidence="3">CCHC-type domain-containing protein</fullName>
    </recommendedName>
</protein>